<dbReference type="InterPro" id="IPR012334">
    <property type="entry name" value="Pectin_lyas_fold"/>
</dbReference>
<evidence type="ECO:0000259" key="2">
    <source>
        <dbReference type="Pfam" id="PF07602"/>
    </source>
</evidence>
<evidence type="ECO:0000313" key="3">
    <source>
        <dbReference type="EMBL" id="GAI36487.1"/>
    </source>
</evidence>
<feature type="transmembrane region" description="Helical" evidence="1">
    <location>
        <begin position="25"/>
        <end position="46"/>
    </location>
</feature>
<keyword evidence="1" id="KW-1133">Transmembrane helix</keyword>
<sequence length="188" mass="20281">MIGQILSLIPIQDFWQDSKRKFWKLLTVGIILSIVALSTIILSIIASPTKAFSATIYVPDSYPTIQAAVDAANIGDTIIVDPGTYTENVTVWKDHLTIRSKSGPEVTTIDGSLGEDYWTIFCNTNSTVSGFTIKMGGVGIYSAVSSPVIRDNIIVGSGDIGFDCSDSSIIITGNIIKGNDQIVERYLL</sequence>
<keyword evidence="1" id="KW-0472">Membrane</keyword>
<dbReference type="SUPFAM" id="SSF51126">
    <property type="entry name" value="Pectin lyase-like"/>
    <property type="match status" value="1"/>
</dbReference>
<dbReference type="InterPro" id="IPR011459">
    <property type="entry name" value="DUF1565"/>
</dbReference>
<reference evidence="3" key="1">
    <citation type="journal article" date="2014" name="Front. Microbiol.">
        <title>High frequency of phylogenetically diverse reductive dehalogenase-homologous genes in deep subseafloor sedimentary metagenomes.</title>
        <authorList>
            <person name="Kawai M."/>
            <person name="Futagami T."/>
            <person name="Toyoda A."/>
            <person name="Takaki Y."/>
            <person name="Nishi S."/>
            <person name="Hori S."/>
            <person name="Arai W."/>
            <person name="Tsubouchi T."/>
            <person name="Morono Y."/>
            <person name="Uchiyama I."/>
            <person name="Ito T."/>
            <person name="Fujiyama A."/>
            <person name="Inagaki F."/>
            <person name="Takami H."/>
        </authorList>
    </citation>
    <scope>NUCLEOTIDE SEQUENCE</scope>
    <source>
        <strain evidence="3">Expedition CK06-06</strain>
    </source>
</reference>
<gene>
    <name evidence="3" type="ORF">S06H3_38418</name>
</gene>
<feature type="non-terminal residue" evidence="3">
    <location>
        <position position="188"/>
    </location>
</feature>
<dbReference type="InterPro" id="IPR011050">
    <property type="entry name" value="Pectin_lyase_fold/virulence"/>
</dbReference>
<dbReference type="Pfam" id="PF07602">
    <property type="entry name" value="DUF1565"/>
    <property type="match status" value="1"/>
</dbReference>
<comment type="caution">
    <text evidence="3">The sequence shown here is derived from an EMBL/GenBank/DDBJ whole genome shotgun (WGS) entry which is preliminary data.</text>
</comment>
<dbReference type="Gene3D" id="2.160.20.10">
    <property type="entry name" value="Single-stranded right-handed beta-helix, Pectin lyase-like"/>
    <property type="match status" value="1"/>
</dbReference>
<feature type="domain" description="DUF1565" evidence="2">
    <location>
        <begin position="105"/>
        <end position="180"/>
    </location>
</feature>
<protein>
    <recommendedName>
        <fullName evidence="2">DUF1565 domain-containing protein</fullName>
    </recommendedName>
</protein>
<dbReference type="AlphaFoldDB" id="X1MXR6"/>
<name>X1MXR6_9ZZZZ</name>
<keyword evidence="1" id="KW-0812">Transmembrane</keyword>
<dbReference type="EMBL" id="BARV01023415">
    <property type="protein sequence ID" value="GAI36487.1"/>
    <property type="molecule type" value="Genomic_DNA"/>
</dbReference>
<organism evidence="3">
    <name type="scientific">marine sediment metagenome</name>
    <dbReference type="NCBI Taxonomy" id="412755"/>
    <lineage>
        <taxon>unclassified sequences</taxon>
        <taxon>metagenomes</taxon>
        <taxon>ecological metagenomes</taxon>
    </lineage>
</organism>
<evidence type="ECO:0000256" key="1">
    <source>
        <dbReference type="SAM" id="Phobius"/>
    </source>
</evidence>
<proteinExistence type="predicted"/>
<accession>X1MXR6</accession>